<dbReference type="GO" id="GO:0005524">
    <property type="term" value="F:ATP binding"/>
    <property type="evidence" value="ECO:0007669"/>
    <property type="project" value="UniProtKB-UniRule"/>
</dbReference>
<dbReference type="GO" id="GO:0015949">
    <property type="term" value="P:nucleobase-containing small molecule interconversion"/>
    <property type="evidence" value="ECO:0007669"/>
    <property type="project" value="TreeGrafter"/>
</dbReference>
<dbReference type="GO" id="GO:0006220">
    <property type="term" value="P:pyrimidine nucleotide metabolic process"/>
    <property type="evidence" value="ECO:0007669"/>
    <property type="project" value="UniProtKB-UniRule"/>
</dbReference>
<comment type="catalytic activity">
    <reaction evidence="7 8">
        <text>CMP + ATP = CDP + ADP</text>
        <dbReference type="Rhea" id="RHEA:11600"/>
        <dbReference type="ChEBI" id="CHEBI:30616"/>
        <dbReference type="ChEBI" id="CHEBI:58069"/>
        <dbReference type="ChEBI" id="CHEBI:60377"/>
        <dbReference type="ChEBI" id="CHEBI:456216"/>
        <dbReference type="EC" id="2.7.4.25"/>
    </reaction>
</comment>
<evidence type="ECO:0000256" key="5">
    <source>
        <dbReference type="ARBA" id="ARBA00022840"/>
    </source>
</evidence>
<name>A0A832I943_UNCEI</name>
<feature type="compositionally biased region" description="Basic and acidic residues" evidence="9">
    <location>
        <begin position="175"/>
        <end position="188"/>
    </location>
</feature>
<dbReference type="InterPro" id="IPR011994">
    <property type="entry name" value="Cytidylate_kinase_dom"/>
</dbReference>
<dbReference type="HAMAP" id="MF_00238">
    <property type="entry name" value="Cytidyl_kinase_type1"/>
    <property type="match status" value="1"/>
</dbReference>
<organism evidence="11">
    <name type="scientific">Eiseniibacteriota bacterium</name>
    <dbReference type="NCBI Taxonomy" id="2212470"/>
    <lineage>
        <taxon>Bacteria</taxon>
        <taxon>Candidatus Eiseniibacteriota</taxon>
    </lineage>
</organism>
<dbReference type="EC" id="2.7.4.25" evidence="8"/>
<evidence type="ECO:0000256" key="8">
    <source>
        <dbReference type="HAMAP-Rule" id="MF_00238"/>
    </source>
</evidence>
<evidence type="ECO:0000256" key="9">
    <source>
        <dbReference type="SAM" id="MobiDB-lite"/>
    </source>
</evidence>
<dbReference type="Pfam" id="PF02224">
    <property type="entry name" value="Cytidylate_kin"/>
    <property type="match status" value="1"/>
</dbReference>
<evidence type="ECO:0000256" key="6">
    <source>
        <dbReference type="ARBA" id="ARBA00047615"/>
    </source>
</evidence>
<evidence type="ECO:0000256" key="1">
    <source>
        <dbReference type="ARBA" id="ARBA00009427"/>
    </source>
</evidence>
<feature type="binding site" evidence="8">
    <location>
        <begin position="9"/>
        <end position="17"/>
    </location>
    <ligand>
        <name>ATP</name>
        <dbReference type="ChEBI" id="CHEBI:30616"/>
    </ligand>
</feature>
<keyword evidence="8" id="KW-0963">Cytoplasm</keyword>
<dbReference type="EMBL" id="DSQF01000012">
    <property type="protein sequence ID" value="HGZ42822.1"/>
    <property type="molecule type" value="Genomic_DNA"/>
</dbReference>
<feature type="domain" description="Cytidylate kinase" evidence="10">
    <location>
        <begin position="5"/>
        <end position="218"/>
    </location>
</feature>
<keyword evidence="3 8" id="KW-0547">Nucleotide-binding</keyword>
<dbReference type="InterPro" id="IPR003136">
    <property type="entry name" value="Cytidylate_kin"/>
</dbReference>
<comment type="caution">
    <text evidence="11">The sequence shown here is derived from an EMBL/GenBank/DDBJ whole genome shotgun (WGS) entry which is preliminary data.</text>
</comment>
<gene>
    <name evidence="8" type="primary">cmk</name>
    <name evidence="11" type="ORF">ENR23_05235</name>
</gene>
<evidence type="ECO:0000256" key="2">
    <source>
        <dbReference type="ARBA" id="ARBA00022679"/>
    </source>
</evidence>
<keyword evidence="4 8" id="KW-0418">Kinase</keyword>
<accession>A0A832I943</accession>
<evidence type="ECO:0000256" key="3">
    <source>
        <dbReference type="ARBA" id="ARBA00022741"/>
    </source>
</evidence>
<dbReference type="CDD" id="cd02020">
    <property type="entry name" value="CMPK"/>
    <property type="match status" value="1"/>
</dbReference>
<dbReference type="SUPFAM" id="SSF52540">
    <property type="entry name" value="P-loop containing nucleoside triphosphate hydrolases"/>
    <property type="match status" value="1"/>
</dbReference>
<evidence type="ECO:0000256" key="4">
    <source>
        <dbReference type="ARBA" id="ARBA00022777"/>
    </source>
</evidence>
<keyword evidence="2 8" id="KW-0808">Transferase</keyword>
<evidence type="ECO:0000259" key="10">
    <source>
        <dbReference type="Pfam" id="PF02224"/>
    </source>
</evidence>
<dbReference type="PANTHER" id="PTHR21299:SF2">
    <property type="entry name" value="CYTIDYLATE KINASE"/>
    <property type="match status" value="1"/>
</dbReference>
<evidence type="ECO:0000313" key="11">
    <source>
        <dbReference type="EMBL" id="HGZ42822.1"/>
    </source>
</evidence>
<evidence type="ECO:0000256" key="7">
    <source>
        <dbReference type="ARBA" id="ARBA00048478"/>
    </source>
</evidence>
<protein>
    <recommendedName>
        <fullName evidence="8">Cytidylate kinase</fullName>
        <shortName evidence="8">CK</shortName>
        <ecNumber evidence="8">2.7.4.25</ecNumber>
    </recommendedName>
    <alternativeName>
        <fullName evidence="8">Cytidine monophosphate kinase</fullName>
        <shortName evidence="8">CMP kinase</shortName>
    </alternativeName>
</protein>
<dbReference type="GO" id="GO:0005829">
    <property type="term" value="C:cytosol"/>
    <property type="evidence" value="ECO:0007669"/>
    <property type="project" value="TreeGrafter"/>
</dbReference>
<dbReference type="Gene3D" id="3.40.50.300">
    <property type="entry name" value="P-loop containing nucleotide triphosphate hydrolases"/>
    <property type="match status" value="1"/>
</dbReference>
<proteinExistence type="inferred from homology"/>
<comment type="catalytic activity">
    <reaction evidence="6 8">
        <text>dCMP + ATP = dCDP + ADP</text>
        <dbReference type="Rhea" id="RHEA:25094"/>
        <dbReference type="ChEBI" id="CHEBI:30616"/>
        <dbReference type="ChEBI" id="CHEBI:57566"/>
        <dbReference type="ChEBI" id="CHEBI:58593"/>
        <dbReference type="ChEBI" id="CHEBI:456216"/>
        <dbReference type="EC" id="2.7.4.25"/>
    </reaction>
</comment>
<dbReference type="AlphaFoldDB" id="A0A832I943"/>
<dbReference type="GO" id="GO:0036431">
    <property type="term" value="F:dCMP kinase activity"/>
    <property type="evidence" value="ECO:0007669"/>
    <property type="project" value="InterPro"/>
</dbReference>
<comment type="similarity">
    <text evidence="1 8">Belongs to the cytidylate kinase family. Type 1 subfamily.</text>
</comment>
<dbReference type="PANTHER" id="PTHR21299">
    <property type="entry name" value="CYTIDYLATE KINASE/PANTOATE-BETA-ALANINE LIGASE"/>
    <property type="match status" value="1"/>
</dbReference>
<keyword evidence="5 8" id="KW-0067">ATP-binding</keyword>
<sequence length="230" mass="25291">MSFVVTIDGPAAAGKSTTARAVAARLGFLYIDTGAMYRALALKTREQGVSLDDPQALRACLEGTRVDLSGAPHETHVWLDGVDVSDRIRTPEVSELSSRLAALPEVRRHLVALQRALRARGPLVGEGRDLGTVVFPDAEVKIFLDADLETRARRRVRDLQSRGIAATLEQVREDLQRRDARDRSRAESPLRAPEGARVLDTTGLDIEGQIEAVLAEVRAHPEYSKLLRTR</sequence>
<feature type="region of interest" description="Disordered" evidence="9">
    <location>
        <begin position="175"/>
        <end position="194"/>
    </location>
</feature>
<reference evidence="11" key="1">
    <citation type="journal article" date="2020" name="mSystems">
        <title>Genome- and Community-Level Interaction Insights into Carbon Utilization and Element Cycling Functions of Hydrothermarchaeota in Hydrothermal Sediment.</title>
        <authorList>
            <person name="Zhou Z."/>
            <person name="Liu Y."/>
            <person name="Xu W."/>
            <person name="Pan J."/>
            <person name="Luo Z.H."/>
            <person name="Li M."/>
        </authorList>
    </citation>
    <scope>NUCLEOTIDE SEQUENCE [LARGE SCALE GENOMIC DNA]</scope>
    <source>
        <strain evidence="11">SpSt-381</strain>
    </source>
</reference>
<dbReference type="NCBIfam" id="TIGR00017">
    <property type="entry name" value="cmk"/>
    <property type="match status" value="1"/>
</dbReference>
<dbReference type="InterPro" id="IPR027417">
    <property type="entry name" value="P-loop_NTPase"/>
</dbReference>
<comment type="subcellular location">
    <subcellularLocation>
        <location evidence="8">Cytoplasm</location>
    </subcellularLocation>
</comment>